<evidence type="ECO:0000256" key="1">
    <source>
        <dbReference type="SAM" id="Phobius"/>
    </source>
</evidence>
<protein>
    <submittedName>
        <fullName evidence="2">Uncharacterized protein</fullName>
    </submittedName>
</protein>
<dbReference type="Proteomes" id="UP000658997">
    <property type="component" value="Unassembled WGS sequence"/>
</dbReference>
<accession>A0A1K0FYB5</accession>
<reference evidence="3" key="3">
    <citation type="submission" date="2018-08" db="EMBL/GenBank/DDBJ databases">
        <authorList>
            <person name="Guldener U."/>
        </authorList>
    </citation>
    <scope>NUCLEOTIDE SEQUENCE</scope>
    <source>
        <strain evidence="3">UB2</strain>
    </source>
</reference>
<evidence type="ECO:0000313" key="2">
    <source>
        <dbReference type="EMBL" id="SAM72878.1"/>
    </source>
</evidence>
<reference evidence="2" key="2">
    <citation type="submission" date="2016-04" db="EMBL/GenBank/DDBJ databases">
        <authorList>
            <person name="Evans L.H."/>
            <person name="Alamgir A."/>
            <person name="Owens N."/>
            <person name="Weber N.D."/>
            <person name="Virtaneva K."/>
            <person name="Barbian K."/>
            <person name="Babar A."/>
            <person name="Rosenke K."/>
        </authorList>
    </citation>
    <scope>NUCLEOTIDE SEQUENCE</scope>
    <source>
        <strain evidence="2">UB2112</strain>
    </source>
</reference>
<dbReference type="EMBL" id="ULHB01000012">
    <property type="protein sequence ID" value="SYW75916.1"/>
    <property type="molecule type" value="Genomic_DNA"/>
</dbReference>
<keyword evidence="1" id="KW-1133">Transmembrane helix</keyword>
<feature type="transmembrane region" description="Helical" evidence="1">
    <location>
        <begin position="280"/>
        <end position="300"/>
    </location>
</feature>
<proteinExistence type="predicted"/>
<name>A0A1K0FYB5_9BASI</name>
<gene>
    <name evidence="3" type="ORF">UBRO2_01071</name>
    <name evidence="2" type="ORF">UBRO_00106</name>
</gene>
<dbReference type="OrthoDB" id="2555614at2759"/>
<evidence type="ECO:0000313" key="5">
    <source>
        <dbReference type="Proteomes" id="UP000658997"/>
    </source>
</evidence>
<sequence>MSRLASTFRWAFVDQRGNNSPHRAIHSSMRSWLLRTAIATLPQREDASLILAAYQHEELDNDKLIRLSTLSALLLSNLTIPTNALDFSVSNINCSQLDWTATLTQTEWSVASYIELFFISTQGARNYTLLYSASNTGEFPTLGVYSKTTLFGGTALNGGYRVGIGLADTNGNILTTTASSNESPVQVTSIDDRSFTFGDCTRPASAGVGVGSAASTAASTTVAPSATPSILSTRIVASSTVTTSSTSASATAAPINTIYTTANSQPIAAAHNGVNKGATAGAVIGSIVLLLLSIFSIRWCTSR</sequence>
<keyword evidence="1" id="KW-0812">Transmembrane</keyword>
<dbReference type="Proteomes" id="UP000179920">
    <property type="component" value="Chromosome II"/>
</dbReference>
<dbReference type="EMBL" id="LT558118">
    <property type="protein sequence ID" value="SAM72878.1"/>
    <property type="molecule type" value="Genomic_DNA"/>
</dbReference>
<organism evidence="2 4">
    <name type="scientific">Ustilago bromivora</name>
    <dbReference type="NCBI Taxonomy" id="307758"/>
    <lineage>
        <taxon>Eukaryota</taxon>
        <taxon>Fungi</taxon>
        <taxon>Dikarya</taxon>
        <taxon>Basidiomycota</taxon>
        <taxon>Ustilaginomycotina</taxon>
        <taxon>Ustilaginomycetes</taxon>
        <taxon>Ustilaginales</taxon>
        <taxon>Ustilaginaceae</taxon>
        <taxon>Ustilago</taxon>
    </lineage>
</organism>
<reference evidence="4" key="1">
    <citation type="submission" date="2016-04" db="EMBL/GenBank/DDBJ databases">
        <authorList>
            <person name="Guldener U."/>
            <person name="Guldener U."/>
        </authorList>
    </citation>
    <scope>NUCLEOTIDE SEQUENCE [LARGE SCALE GENOMIC DNA]</scope>
    <source>
        <strain evidence="4">UB2112</strain>
    </source>
</reference>
<evidence type="ECO:0000313" key="3">
    <source>
        <dbReference type="EMBL" id="SYW75916.1"/>
    </source>
</evidence>
<keyword evidence="1" id="KW-0472">Membrane</keyword>
<keyword evidence="5" id="KW-1185">Reference proteome</keyword>
<dbReference type="AlphaFoldDB" id="A0A1K0FYB5"/>
<evidence type="ECO:0000313" key="4">
    <source>
        <dbReference type="Proteomes" id="UP000179920"/>
    </source>
</evidence>